<protein>
    <submittedName>
        <fullName evidence="11">Bifunctional nuclease, putative</fullName>
    </submittedName>
</protein>
<evidence type="ECO:0000256" key="4">
    <source>
        <dbReference type="ARBA" id="ARBA00022759"/>
    </source>
</evidence>
<keyword evidence="6" id="KW-1015">Disulfide bond</keyword>
<keyword evidence="4" id="KW-0255">Endonuclease</keyword>
<comment type="similarity">
    <text evidence="1">Belongs to the nuclease type I family.</text>
</comment>
<evidence type="ECO:0000313" key="10">
    <source>
        <dbReference type="EMBL" id="SVP92605.1"/>
    </source>
</evidence>
<organism evidence="11">
    <name type="scientific">Theileria annulata</name>
    <dbReference type="NCBI Taxonomy" id="5874"/>
    <lineage>
        <taxon>Eukaryota</taxon>
        <taxon>Sar</taxon>
        <taxon>Alveolata</taxon>
        <taxon>Apicomplexa</taxon>
        <taxon>Aconoidasida</taxon>
        <taxon>Piroplasmida</taxon>
        <taxon>Theileriidae</taxon>
        <taxon>Theileria</taxon>
    </lineage>
</organism>
<dbReference type="Pfam" id="PF02265">
    <property type="entry name" value="S1-P1_nuclease"/>
    <property type="match status" value="1"/>
</dbReference>
<dbReference type="GO" id="GO:0046872">
    <property type="term" value="F:metal ion binding"/>
    <property type="evidence" value="ECO:0007669"/>
    <property type="project" value="UniProtKB-KW"/>
</dbReference>
<keyword evidence="5" id="KW-0378">Hydrolase</keyword>
<keyword evidence="3" id="KW-0479">Metal-binding</keyword>
<evidence type="ECO:0000256" key="1">
    <source>
        <dbReference type="ARBA" id="ARBA00009547"/>
    </source>
</evidence>
<evidence type="ECO:0000256" key="9">
    <source>
        <dbReference type="SAM" id="SignalP"/>
    </source>
</evidence>
<keyword evidence="8" id="KW-0812">Transmembrane</keyword>
<dbReference type="InterPro" id="IPR003154">
    <property type="entry name" value="S1/P1nuclease"/>
</dbReference>
<accession>A0A3B0N6G6</accession>
<evidence type="ECO:0000256" key="3">
    <source>
        <dbReference type="ARBA" id="ARBA00022723"/>
    </source>
</evidence>
<dbReference type="GO" id="GO:0006308">
    <property type="term" value="P:DNA catabolic process"/>
    <property type="evidence" value="ECO:0007669"/>
    <property type="project" value="InterPro"/>
</dbReference>
<name>A0A3B0N6G6_THEAN</name>
<sequence>MKCALILCVFFTTVLVNFVQSWNELCREAIESTAMSAITYMRLRRLKMLLKGEDLVDYTWWADEVLKRIPESLPLHYQYQPDKKSNNFNFTCSNNLCLMAGIKYFFAVLMNCGYPVGSSNTQKFDIPPLGYPRKIKFSPSDCIKYLVVLLSDLHHPLHLDFTQPDSIATIPVDLSDFPVWENISVQTLNTKRPLYGDFLKHIYMPKYIEVNENAWYGSWTHVSTLGLRYSTELDLFNNKTVECFEVWAAETASLNNTIFDKEDFVYLSDTVRTKAIRFTERLDSKLGFLMRLQIVMAGARVAIVLNYILSHREITYDEQTGIIIQKPELEARSINIGYYLVKVSIIFLLLALVLLVYYAIVSLFKRLFKDKGLFVRLFLSKRYQPVNKLPE</sequence>
<dbReference type="InterPro" id="IPR008947">
    <property type="entry name" value="PLipase_C/P1_nuclease_dom_sf"/>
</dbReference>
<keyword evidence="2" id="KW-0540">Nuclease</keyword>
<dbReference type="PANTHER" id="PTHR33146">
    <property type="entry name" value="ENDONUCLEASE 4"/>
    <property type="match status" value="1"/>
</dbReference>
<dbReference type="Gene3D" id="1.10.575.10">
    <property type="entry name" value="P1 Nuclease"/>
    <property type="match status" value="1"/>
</dbReference>
<dbReference type="GO" id="GO:0004519">
    <property type="term" value="F:endonuclease activity"/>
    <property type="evidence" value="ECO:0007669"/>
    <property type="project" value="UniProtKB-KW"/>
</dbReference>
<evidence type="ECO:0000256" key="2">
    <source>
        <dbReference type="ARBA" id="ARBA00022722"/>
    </source>
</evidence>
<dbReference type="GO" id="GO:0003676">
    <property type="term" value="F:nucleic acid binding"/>
    <property type="evidence" value="ECO:0007669"/>
    <property type="project" value="InterPro"/>
</dbReference>
<dbReference type="GO" id="GO:0016788">
    <property type="term" value="F:hydrolase activity, acting on ester bonds"/>
    <property type="evidence" value="ECO:0007669"/>
    <property type="project" value="InterPro"/>
</dbReference>
<dbReference type="SUPFAM" id="SSF48537">
    <property type="entry name" value="Phospholipase C/P1 nuclease"/>
    <property type="match status" value="1"/>
</dbReference>
<keyword evidence="8" id="KW-1133">Transmembrane helix</keyword>
<feature type="chain" id="PRO_5036335428" evidence="9">
    <location>
        <begin position="22"/>
        <end position="391"/>
    </location>
</feature>
<evidence type="ECO:0000256" key="6">
    <source>
        <dbReference type="ARBA" id="ARBA00023157"/>
    </source>
</evidence>
<proteinExistence type="inferred from homology"/>
<reference evidence="11" key="1">
    <citation type="submission" date="2018-07" db="EMBL/GenBank/DDBJ databases">
        <authorList>
            <person name="Quirk P.G."/>
            <person name="Krulwich T.A."/>
        </authorList>
    </citation>
    <scope>NUCLEOTIDE SEQUENCE</scope>
    <source>
        <strain evidence="11">Anand</strain>
    </source>
</reference>
<dbReference type="PANTHER" id="PTHR33146:SF26">
    <property type="entry name" value="ENDONUCLEASE 4"/>
    <property type="match status" value="1"/>
</dbReference>
<keyword evidence="8" id="KW-0472">Membrane</keyword>
<feature type="transmembrane region" description="Helical" evidence="8">
    <location>
        <begin position="336"/>
        <end position="361"/>
    </location>
</feature>
<dbReference type="EMBL" id="UIVS01000003">
    <property type="protein sequence ID" value="SVP92605.1"/>
    <property type="molecule type" value="Genomic_DNA"/>
</dbReference>
<evidence type="ECO:0000256" key="7">
    <source>
        <dbReference type="ARBA" id="ARBA00023180"/>
    </source>
</evidence>
<dbReference type="EMBL" id="UIVT01000003">
    <property type="protein sequence ID" value="SVP93409.1"/>
    <property type="molecule type" value="Genomic_DNA"/>
</dbReference>
<evidence type="ECO:0000256" key="5">
    <source>
        <dbReference type="ARBA" id="ARBA00022801"/>
    </source>
</evidence>
<gene>
    <name evidence="11" type="ORF">TAT_000240200</name>
    <name evidence="10" type="ORF">TAV_000240300</name>
</gene>
<keyword evidence="7" id="KW-0325">Glycoprotein</keyword>
<evidence type="ECO:0000313" key="11">
    <source>
        <dbReference type="EMBL" id="SVP93409.1"/>
    </source>
</evidence>
<feature type="signal peptide" evidence="9">
    <location>
        <begin position="1"/>
        <end position="21"/>
    </location>
</feature>
<evidence type="ECO:0000256" key="8">
    <source>
        <dbReference type="SAM" id="Phobius"/>
    </source>
</evidence>
<keyword evidence="9" id="KW-0732">Signal</keyword>
<dbReference type="VEuPathDB" id="PiroplasmaDB:TA03620"/>
<dbReference type="AlphaFoldDB" id="A0A3B0N6G6"/>